<feature type="region of interest" description="Disordered" evidence="1">
    <location>
        <begin position="33"/>
        <end position="61"/>
    </location>
</feature>
<comment type="caution">
    <text evidence="2">The sequence shown here is derived from an EMBL/GenBank/DDBJ whole genome shotgun (WGS) entry which is preliminary data.</text>
</comment>
<name>A0A124H679_9ACTN</name>
<feature type="compositionally biased region" description="Basic and acidic residues" evidence="1">
    <location>
        <begin position="1"/>
        <end position="11"/>
    </location>
</feature>
<accession>A0A124H679</accession>
<gene>
    <name evidence="2" type="ORF">AQI70_08110</name>
</gene>
<dbReference type="AlphaFoldDB" id="A0A124H679"/>
<sequence>MADLRGPEEQHGYLPGAHAAVRLPATPQVRLFREASPTRRRSTSTVIPDPASAGMTRRPVGMRSALRVIPASLRASSHHSA</sequence>
<keyword evidence="3" id="KW-1185">Reference proteome</keyword>
<reference evidence="2 3" key="1">
    <citation type="submission" date="2015-10" db="EMBL/GenBank/DDBJ databases">
        <title>Draft genome sequence of Streptomyces curacoi DSM 40107, type strain for the species Streptomyces curacoi.</title>
        <authorList>
            <person name="Ruckert C."/>
            <person name="Winkler A."/>
            <person name="Kalinowski J."/>
            <person name="Kampfer P."/>
            <person name="Glaeser S."/>
        </authorList>
    </citation>
    <scope>NUCLEOTIDE SEQUENCE [LARGE SCALE GENOMIC DNA]</scope>
    <source>
        <strain evidence="2 3">DSM 40107</strain>
    </source>
</reference>
<evidence type="ECO:0000256" key="1">
    <source>
        <dbReference type="SAM" id="MobiDB-lite"/>
    </source>
</evidence>
<dbReference type="Proteomes" id="UP000054024">
    <property type="component" value="Unassembled WGS sequence"/>
</dbReference>
<proteinExistence type="predicted"/>
<protein>
    <submittedName>
        <fullName evidence="2">Uncharacterized protein</fullName>
    </submittedName>
</protein>
<evidence type="ECO:0000313" key="2">
    <source>
        <dbReference type="EMBL" id="KUM80120.1"/>
    </source>
</evidence>
<dbReference type="EMBL" id="LMWJ01000004">
    <property type="protein sequence ID" value="KUM80120.1"/>
    <property type="molecule type" value="Genomic_DNA"/>
</dbReference>
<evidence type="ECO:0000313" key="3">
    <source>
        <dbReference type="Proteomes" id="UP000054024"/>
    </source>
</evidence>
<feature type="region of interest" description="Disordered" evidence="1">
    <location>
        <begin position="1"/>
        <end position="20"/>
    </location>
</feature>
<organism evidence="2 3">
    <name type="scientific">Streptomyces curacoi</name>
    <dbReference type="NCBI Taxonomy" id="146536"/>
    <lineage>
        <taxon>Bacteria</taxon>
        <taxon>Bacillati</taxon>
        <taxon>Actinomycetota</taxon>
        <taxon>Actinomycetes</taxon>
        <taxon>Kitasatosporales</taxon>
        <taxon>Streptomycetaceae</taxon>
        <taxon>Streptomyces</taxon>
    </lineage>
</organism>